<feature type="compositionally biased region" description="Low complexity" evidence="15">
    <location>
        <begin position="253"/>
        <end position="286"/>
    </location>
</feature>
<feature type="transmembrane region" description="Helical" evidence="16">
    <location>
        <begin position="573"/>
        <end position="592"/>
    </location>
</feature>
<comment type="caution">
    <text evidence="18">The sequence shown here is derived from an EMBL/GenBank/DDBJ whole genome shotgun (WGS) entry which is preliminary data.</text>
</comment>
<dbReference type="EMBL" id="JAIFTH010001512">
    <property type="protein sequence ID" value="KAG9508509.1"/>
    <property type="molecule type" value="Genomic_DNA"/>
</dbReference>
<evidence type="ECO:0000256" key="13">
    <source>
        <dbReference type="ARBA" id="ARBA00023303"/>
    </source>
</evidence>
<keyword evidence="13 18" id="KW-0407">Ion channel</keyword>
<evidence type="ECO:0000313" key="18">
    <source>
        <dbReference type="EMBL" id="KAG9508509.1"/>
    </source>
</evidence>
<keyword evidence="11" id="KW-0406">Ion transport</keyword>
<evidence type="ECO:0000256" key="14">
    <source>
        <dbReference type="PROSITE-ProRule" id="PRU00175"/>
    </source>
</evidence>
<dbReference type="InterPro" id="IPR018957">
    <property type="entry name" value="Znf_C3HC4_RING-type"/>
</dbReference>
<dbReference type="Pfam" id="PF00520">
    <property type="entry name" value="Ion_trans"/>
    <property type="match status" value="1"/>
</dbReference>
<evidence type="ECO:0000259" key="17">
    <source>
        <dbReference type="PROSITE" id="PS50089"/>
    </source>
</evidence>
<dbReference type="Pfam" id="PF00097">
    <property type="entry name" value="zf-C3HC4"/>
    <property type="match status" value="1"/>
</dbReference>
<evidence type="ECO:0000256" key="16">
    <source>
        <dbReference type="SAM" id="Phobius"/>
    </source>
</evidence>
<dbReference type="InterPro" id="IPR001841">
    <property type="entry name" value="Znf_RING"/>
</dbReference>
<dbReference type="Gene3D" id="3.30.40.10">
    <property type="entry name" value="Zinc/RING finger domain, C3HC4 (zinc finger)"/>
    <property type="match status" value="1"/>
</dbReference>
<evidence type="ECO:0000256" key="6">
    <source>
        <dbReference type="ARBA" id="ARBA00022771"/>
    </source>
</evidence>
<evidence type="ECO:0000256" key="10">
    <source>
        <dbReference type="ARBA" id="ARBA00022989"/>
    </source>
</evidence>
<dbReference type="Gene3D" id="1.20.120.350">
    <property type="entry name" value="Voltage-gated potassium channels. Chain C"/>
    <property type="match status" value="1"/>
</dbReference>
<feature type="transmembrane region" description="Helical" evidence="16">
    <location>
        <begin position="478"/>
        <end position="501"/>
    </location>
</feature>
<feature type="region of interest" description="Disordered" evidence="15">
    <location>
        <begin position="253"/>
        <end position="315"/>
    </location>
</feature>
<dbReference type="InterPro" id="IPR005821">
    <property type="entry name" value="Ion_trans_dom"/>
</dbReference>
<keyword evidence="5" id="KW-0479">Metal-binding</keyword>
<keyword evidence="9" id="KW-0630">Potassium</keyword>
<keyword evidence="4 16" id="KW-0812">Transmembrane</keyword>
<accession>A0ABQ7S512</accession>
<keyword evidence="19" id="KW-1185">Reference proteome</keyword>
<keyword evidence="12 16" id="KW-0472">Membrane</keyword>
<feature type="transmembrane region" description="Helical" evidence="16">
    <location>
        <begin position="454"/>
        <end position="472"/>
    </location>
</feature>
<sequence length="628" mass="69503">MGRDKEKLMDNDRLIEQCEFDLEKVREQIDDIKRRSRTFQPSKCAACGNALELPSIHFLCGHSYDQACFQSYTAENESECPLCVPVNKKLMSAIDSHETMKTTIDRFERQLSSNSSSTQRLSIPSPMSGTPMPVIVHDSADSNGQAASMLALPRSPIFGLRATPGALGSSGSVAVAGAGVPNSAYSYAKISTQKVTPMPESPMIIEDECMRDRRWWVFLLSSFLTLVVGIFIILIYRAVAFIFGATYGSSHSGASGAGASNSGNKNANNLMSQQQQQQQQQHQHQQTSGKSMCDKSQLPYGSHNRSGLGPAQTIQPTMESNQAAYRKTMTVSLEHDDSQGGGAQVRSGILVNQQQQPHTQSLAEAAAAEAHQQRYQSDQSTQVGWMTEAKDWAGELISGQSATGRILVILVFMLSIASLVIYFIDASRIGPNNGQYSEGVEKCQKWSESLTQQIDLALNVFFMVYFFIRFVAASDKLWFMLELYSFVDYFTIPPSFVSLYLDRTWIGLRAMRALRLMSIPDILQYLNMLKTSSSIRLSQLISIVISVWLTAAGLIHLLENSGDLLDFTHPHSISYWECVYFLIVTMSTVGYGDIYCTTVLGRAFIVLFILIGLVSFCFSSLTLISLLL</sequence>
<dbReference type="PRINTS" id="PR00169">
    <property type="entry name" value="KCHANNEL"/>
</dbReference>
<dbReference type="GO" id="GO:0034220">
    <property type="term" value="P:monoatomic ion transmembrane transport"/>
    <property type="evidence" value="ECO:0007669"/>
    <property type="project" value="UniProtKB-KW"/>
</dbReference>
<reference evidence="18 19" key="1">
    <citation type="submission" date="2020-10" db="EMBL/GenBank/DDBJ databases">
        <authorList>
            <person name="Klimov P.B."/>
            <person name="Dyachkov S.M."/>
            <person name="Chetverikov P.E."/>
        </authorList>
    </citation>
    <scope>NUCLEOTIDE SEQUENCE [LARGE SCALE GENOMIC DNA]</scope>
    <source>
        <strain evidence="18">BMOC 18-1129-001#AD2665</strain>
        <tissue evidence="18">Entire mites</tissue>
    </source>
</reference>
<dbReference type="InterPro" id="IPR013083">
    <property type="entry name" value="Znf_RING/FYVE/PHD"/>
</dbReference>
<feature type="domain" description="RING-type" evidence="17">
    <location>
        <begin position="44"/>
        <end position="83"/>
    </location>
</feature>
<dbReference type="InterPro" id="IPR047871">
    <property type="entry name" value="K_chnl_Slo-like"/>
</dbReference>
<dbReference type="PROSITE" id="PS50089">
    <property type="entry name" value="ZF_RING_2"/>
    <property type="match status" value="1"/>
</dbReference>
<dbReference type="CDD" id="cd16688">
    <property type="entry name" value="RING-H2_Vps11"/>
    <property type="match status" value="1"/>
</dbReference>
<keyword evidence="3" id="KW-0633">Potassium transport</keyword>
<evidence type="ECO:0000256" key="7">
    <source>
        <dbReference type="ARBA" id="ARBA00022826"/>
    </source>
</evidence>
<feature type="transmembrane region" description="Helical" evidence="16">
    <location>
        <begin position="215"/>
        <end position="236"/>
    </location>
</feature>
<evidence type="ECO:0000256" key="1">
    <source>
        <dbReference type="ARBA" id="ARBA00004141"/>
    </source>
</evidence>
<feature type="transmembrane region" description="Helical" evidence="16">
    <location>
        <begin position="604"/>
        <end position="627"/>
    </location>
</feature>
<evidence type="ECO:0000256" key="2">
    <source>
        <dbReference type="ARBA" id="ARBA00022448"/>
    </source>
</evidence>
<evidence type="ECO:0000256" key="8">
    <source>
        <dbReference type="ARBA" id="ARBA00022833"/>
    </source>
</evidence>
<organism evidence="18 19">
    <name type="scientific">Fragariocoptes setiger</name>
    <dbReference type="NCBI Taxonomy" id="1670756"/>
    <lineage>
        <taxon>Eukaryota</taxon>
        <taxon>Metazoa</taxon>
        <taxon>Ecdysozoa</taxon>
        <taxon>Arthropoda</taxon>
        <taxon>Chelicerata</taxon>
        <taxon>Arachnida</taxon>
        <taxon>Acari</taxon>
        <taxon>Acariformes</taxon>
        <taxon>Trombidiformes</taxon>
        <taxon>Prostigmata</taxon>
        <taxon>Eupodina</taxon>
        <taxon>Eriophyoidea</taxon>
        <taxon>Phytoptidae</taxon>
        <taxon>Fragariocoptes</taxon>
    </lineage>
</organism>
<dbReference type="PANTHER" id="PTHR10027:SF33">
    <property type="entry name" value="CALCIUM-ACTIVATED POTASSIUM CHANNEL SUBUNIT ALPHA-1-RELATED"/>
    <property type="match status" value="1"/>
</dbReference>
<keyword evidence="7" id="KW-0631">Potassium channel</keyword>
<keyword evidence="6 14" id="KW-0863">Zinc-finger</keyword>
<name>A0ABQ7S512_9ACAR</name>
<dbReference type="Proteomes" id="UP000825002">
    <property type="component" value="Unassembled WGS sequence"/>
</dbReference>
<evidence type="ECO:0000256" key="5">
    <source>
        <dbReference type="ARBA" id="ARBA00022723"/>
    </source>
</evidence>
<keyword evidence="2" id="KW-0813">Transport</keyword>
<comment type="subcellular location">
    <subcellularLocation>
        <location evidence="1">Membrane</location>
        <topology evidence="1">Multi-pass membrane protein</topology>
    </subcellularLocation>
</comment>
<dbReference type="InterPro" id="IPR027359">
    <property type="entry name" value="Volt_channel_dom_sf"/>
</dbReference>
<keyword evidence="8" id="KW-0862">Zinc</keyword>
<keyword evidence="10 16" id="KW-1133">Transmembrane helix</keyword>
<evidence type="ECO:0000256" key="12">
    <source>
        <dbReference type="ARBA" id="ARBA00023136"/>
    </source>
</evidence>
<proteinExistence type="predicted"/>
<dbReference type="Gene3D" id="1.10.287.70">
    <property type="match status" value="1"/>
</dbReference>
<evidence type="ECO:0000256" key="4">
    <source>
        <dbReference type="ARBA" id="ARBA00022692"/>
    </source>
</evidence>
<evidence type="ECO:0000256" key="9">
    <source>
        <dbReference type="ARBA" id="ARBA00022958"/>
    </source>
</evidence>
<evidence type="ECO:0000256" key="15">
    <source>
        <dbReference type="SAM" id="MobiDB-lite"/>
    </source>
</evidence>
<dbReference type="SUPFAM" id="SSF57850">
    <property type="entry name" value="RING/U-box"/>
    <property type="match status" value="1"/>
</dbReference>
<feature type="transmembrane region" description="Helical" evidence="16">
    <location>
        <begin position="537"/>
        <end position="558"/>
    </location>
</feature>
<dbReference type="SUPFAM" id="SSF81324">
    <property type="entry name" value="Voltage-gated potassium channels"/>
    <property type="match status" value="1"/>
</dbReference>
<protein>
    <submittedName>
        <fullName evidence="18">Calcium-activated potassium channel slowpoke</fullName>
    </submittedName>
</protein>
<gene>
    <name evidence="18" type="primary">slo</name>
    <name evidence="18" type="ORF">GZH46_02991</name>
</gene>
<evidence type="ECO:0000313" key="19">
    <source>
        <dbReference type="Proteomes" id="UP000825002"/>
    </source>
</evidence>
<evidence type="ECO:0000256" key="11">
    <source>
        <dbReference type="ARBA" id="ARBA00023065"/>
    </source>
</evidence>
<dbReference type="PANTHER" id="PTHR10027">
    <property type="entry name" value="CALCIUM-ACTIVATED POTASSIUM CHANNEL ALPHA CHAIN"/>
    <property type="match status" value="1"/>
</dbReference>
<feature type="transmembrane region" description="Helical" evidence="16">
    <location>
        <begin position="406"/>
        <end position="424"/>
    </location>
</feature>
<evidence type="ECO:0000256" key="3">
    <source>
        <dbReference type="ARBA" id="ARBA00022538"/>
    </source>
</evidence>